<feature type="compositionally biased region" description="Low complexity" evidence="1">
    <location>
        <begin position="304"/>
        <end position="315"/>
    </location>
</feature>
<reference evidence="2" key="1">
    <citation type="submission" date="2020-02" db="EMBL/GenBank/DDBJ databases">
        <authorList>
            <person name="Meier V. D."/>
        </authorList>
    </citation>
    <scope>NUCLEOTIDE SEQUENCE</scope>
    <source>
        <strain evidence="2">AVDCRST_MAG29</strain>
    </source>
</reference>
<sequence length="326" mass="33854">ERAGHRGRVAARQRHGGGGAVRDRRAGRLRPPAGAARTRRRGRHGRPCGGPAAGAGCGPAAGGLAADRRTRHRPPTRGVHARPGPRPAGGAHAGLRGTAQGAGHRSLDAGVDDGATARRPGSRRPRSPTRAVTVARRGRDPARRGSGAPRPRRRPRRAGGRARAPGGAGRSHPDSERLPPPSVGQCGDGLCGPERARRCHPLGGGPTRRPLLRRRPAGPAARRLRIQCHLVRPVAGHSRRRVGAGVGGRRGPVARRRASGRAEGWPVGPSPGRAGAALLRCPGGGRRGGLRASGRDPDVRAGRRLAGLGPRGLAAQPQCGRRPRRV</sequence>
<dbReference type="AlphaFoldDB" id="A0A6J4KVF6"/>
<gene>
    <name evidence="2" type="ORF">AVDCRST_MAG29-87</name>
</gene>
<feature type="region of interest" description="Disordered" evidence="1">
    <location>
        <begin position="239"/>
        <end position="326"/>
    </location>
</feature>
<feature type="region of interest" description="Disordered" evidence="1">
    <location>
        <begin position="1"/>
        <end position="220"/>
    </location>
</feature>
<accession>A0A6J4KVF6</accession>
<feature type="compositionally biased region" description="Gly residues" evidence="1">
    <location>
        <begin position="47"/>
        <end position="61"/>
    </location>
</feature>
<feature type="compositionally biased region" description="Basic residues" evidence="1">
    <location>
        <begin position="37"/>
        <end position="46"/>
    </location>
</feature>
<evidence type="ECO:0000313" key="2">
    <source>
        <dbReference type="EMBL" id="CAA9315358.1"/>
    </source>
</evidence>
<feature type="compositionally biased region" description="Basic residues" evidence="1">
    <location>
        <begin position="150"/>
        <end position="160"/>
    </location>
</feature>
<dbReference type="EMBL" id="CADCUG010000008">
    <property type="protein sequence ID" value="CAA9315358.1"/>
    <property type="molecule type" value="Genomic_DNA"/>
</dbReference>
<feature type="non-terminal residue" evidence="2">
    <location>
        <position position="1"/>
    </location>
</feature>
<name>A0A6J4KVF6_9ACTN</name>
<feature type="compositionally biased region" description="Low complexity" evidence="1">
    <location>
        <begin position="272"/>
        <end position="281"/>
    </location>
</feature>
<organism evidence="2">
    <name type="scientific">uncultured Nocardioidaceae bacterium</name>
    <dbReference type="NCBI Taxonomy" id="253824"/>
    <lineage>
        <taxon>Bacteria</taxon>
        <taxon>Bacillati</taxon>
        <taxon>Actinomycetota</taxon>
        <taxon>Actinomycetes</taxon>
        <taxon>Propionibacteriales</taxon>
        <taxon>Nocardioidaceae</taxon>
        <taxon>environmental samples</taxon>
    </lineage>
</organism>
<evidence type="ECO:0000256" key="1">
    <source>
        <dbReference type="SAM" id="MobiDB-lite"/>
    </source>
</evidence>
<proteinExistence type="predicted"/>
<feature type="non-terminal residue" evidence="2">
    <location>
        <position position="326"/>
    </location>
</feature>
<protein>
    <submittedName>
        <fullName evidence="2">Methionine synthase, vitamin-B12 independent, putative</fullName>
    </submittedName>
</protein>
<feature type="compositionally biased region" description="Basic residues" evidence="1">
    <location>
        <begin position="210"/>
        <end position="220"/>
    </location>
</feature>
<feature type="compositionally biased region" description="Basic residues" evidence="1">
    <location>
        <begin position="1"/>
        <end position="15"/>
    </location>
</feature>
<feature type="compositionally biased region" description="Low complexity" evidence="1">
    <location>
        <begin position="77"/>
        <end position="97"/>
    </location>
</feature>